<dbReference type="PANTHER" id="PTHR42693">
    <property type="entry name" value="ARYLSULFATASE FAMILY MEMBER"/>
    <property type="match status" value="1"/>
</dbReference>
<sequence>MKNIVLLITDTFRYDNLEDRARRPIRTPELDAFSQRRGTSIEGFHTGSFPTIPHRTDVATSKLGWPHFPWQPIDLSSRNHIARLLGRQGYVSQLICDCPHLFNARFQQSFTAAFQHRGQEGDKHLLHLNDDIPVVMPHAKTRRVPSFRGSTLADTHRWINRDVTTEAGTFSARTASTTVQWLEENYQADPFFLWVDFFDPHEPWDAPEYLVKRYDPEYTGTPMIHCNYGPATDYTDVELQNLWAHYAAETELVDRHIGRVLQKLDDLELWDDTIVVITSDHGTSIGEHNRTGKSNICDHDKRYWPIYPEVSHVPFLIGGAAIPDGASLQLLAQPVDILPTLAELAGVTLDPREPFEGISFAPCLRNGTENHRELSVTGGFIKPTADGMVPPESTTPWVTDGRWGFAPVGHNGPAELFDLSVDPFAEQDVAADHSDVTGSLFDGFIDYLQKHNASKELVKCWTENTAV</sequence>
<evidence type="ECO:0000313" key="3">
    <source>
        <dbReference type="EMBL" id="SVA74700.1"/>
    </source>
</evidence>
<dbReference type="GO" id="GO:0004065">
    <property type="term" value="F:arylsulfatase activity"/>
    <property type="evidence" value="ECO:0007669"/>
    <property type="project" value="TreeGrafter"/>
</dbReference>
<dbReference type="SUPFAM" id="SSF53649">
    <property type="entry name" value="Alkaline phosphatase-like"/>
    <property type="match status" value="1"/>
</dbReference>
<dbReference type="PANTHER" id="PTHR42693:SF33">
    <property type="entry name" value="ARYLSULFATASE"/>
    <property type="match status" value="1"/>
</dbReference>
<protein>
    <recommendedName>
        <fullName evidence="2">Sulfatase N-terminal domain-containing protein</fullName>
    </recommendedName>
</protein>
<feature type="domain" description="Sulfatase N-terminal" evidence="2">
    <location>
        <begin position="2"/>
        <end position="347"/>
    </location>
</feature>
<accession>A0A381YCU4</accession>
<dbReference type="AlphaFoldDB" id="A0A381YCU4"/>
<evidence type="ECO:0000256" key="1">
    <source>
        <dbReference type="ARBA" id="ARBA00008779"/>
    </source>
</evidence>
<gene>
    <name evidence="3" type="ORF">METZ01_LOCUS127554</name>
</gene>
<dbReference type="CDD" id="cd16148">
    <property type="entry name" value="sulfatase_like"/>
    <property type="match status" value="1"/>
</dbReference>
<dbReference type="EMBL" id="UINC01017897">
    <property type="protein sequence ID" value="SVA74700.1"/>
    <property type="molecule type" value="Genomic_DNA"/>
</dbReference>
<comment type="similarity">
    <text evidence="1">Belongs to the sulfatase family.</text>
</comment>
<name>A0A381YCU4_9ZZZZ</name>
<dbReference type="Pfam" id="PF00884">
    <property type="entry name" value="Sulfatase"/>
    <property type="match status" value="1"/>
</dbReference>
<dbReference type="InterPro" id="IPR000917">
    <property type="entry name" value="Sulfatase_N"/>
</dbReference>
<evidence type="ECO:0000259" key="2">
    <source>
        <dbReference type="Pfam" id="PF00884"/>
    </source>
</evidence>
<organism evidence="3">
    <name type="scientific">marine metagenome</name>
    <dbReference type="NCBI Taxonomy" id="408172"/>
    <lineage>
        <taxon>unclassified sequences</taxon>
        <taxon>metagenomes</taxon>
        <taxon>ecological metagenomes</taxon>
    </lineage>
</organism>
<reference evidence="3" key="1">
    <citation type="submission" date="2018-05" db="EMBL/GenBank/DDBJ databases">
        <authorList>
            <person name="Lanie J.A."/>
            <person name="Ng W.-L."/>
            <person name="Kazmierczak K.M."/>
            <person name="Andrzejewski T.M."/>
            <person name="Davidsen T.M."/>
            <person name="Wayne K.J."/>
            <person name="Tettelin H."/>
            <person name="Glass J.I."/>
            <person name="Rusch D."/>
            <person name="Podicherti R."/>
            <person name="Tsui H.-C.T."/>
            <person name="Winkler M.E."/>
        </authorList>
    </citation>
    <scope>NUCLEOTIDE SEQUENCE</scope>
</reference>
<dbReference type="InterPro" id="IPR017850">
    <property type="entry name" value="Alkaline_phosphatase_core_sf"/>
</dbReference>
<proteinExistence type="inferred from homology"/>
<dbReference type="Gene3D" id="3.40.720.10">
    <property type="entry name" value="Alkaline Phosphatase, subunit A"/>
    <property type="match status" value="1"/>
</dbReference>
<dbReference type="InterPro" id="IPR050738">
    <property type="entry name" value="Sulfatase"/>
</dbReference>